<dbReference type="Pfam" id="PF07173">
    <property type="entry name" value="GRDP-like"/>
    <property type="match status" value="1"/>
</dbReference>
<evidence type="ECO:0000313" key="2">
    <source>
        <dbReference type="Proteomes" id="UP000320948"/>
    </source>
</evidence>
<dbReference type="InterPro" id="IPR009836">
    <property type="entry name" value="GRDP-like"/>
</dbReference>
<dbReference type="Proteomes" id="UP000320948">
    <property type="component" value="Unassembled WGS sequence"/>
</dbReference>
<reference evidence="1 2" key="1">
    <citation type="journal article" date="2017" name="Nat. Commun.">
        <title>In situ click chemistry generation of cyclooxygenase-2 inhibitors.</title>
        <authorList>
            <person name="Bhardwaj A."/>
            <person name="Kaur J."/>
            <person name="Wuest M."/>
            <person name="Wuest F."/>
        </authorList>
    </citation>
    <scope>NUCLEOTIDE SEQUENCE [LARGE SCALE GENOMIC DNA]</scope>
    <source>
        <strain evidence="1">S2_018_000_R2_106</strain>
    </source>
</reference>
<dbReference type="EMBL" id="VAFM01000001">
    <property type="protein sequence ID" value="TKW61178.1"/>
    <property type="molecule type" value="Genomic_DNA"/>
</dbReference>
<dbReference type="AlphaFoldDB" id="A0A6N4RDH1"/>
<proteinExistence type="predicted"/>
<gene>
    <name evidence="1" type="ORF">DI628_00680</name>
</gene>
<name>A0A6N4RDH1_BLAVI</name>
<dbReference type="PANTHER" id="PTHR34365:SF7">
    <property type="entry name" value="GLYCINE-RICH DOMAIN-CONTAINING PROTEIN 1"/>
    <property type="match status" value="1"/>
</dbReference>
<comment type="caution">
    <text evidence="1">The sequence shown here is derived from an EMBL/GenBank/DDBJ whole genome shotgun (WGS) entry which is preliminary data.</text>
</comment>
<evidence type="ECO:0000313" key="1">
    <source>
        <dbReference type="EMBL" id="TKW61178.1"/>
    </source>
</evidence>
<organism evidence="1 2">
    <name type="scientific">Blastochloris viridis</name>
    <name type="common">Rhodopseudomonas viridis</name>
    <dbReference type="NCBI Taxonomy" id="1079"/>
    <lineage>
        <taxon>Bacteria</taxon>
        <taxon>Pseudomonadati</taxon>
        <taxon>Pseudomonadota</taxon>
        <taxon>Alphaproteobacteria</taxon>
        <taxon>Hyphomicrobiales</taxon>
        <taxon>Blastochloridaceae</taxon>
        <taxon>Blastochloris</taxon>
    </lineage>
</organism>
<dbReference type="PANTHER" id="PTHR34365">
    <property type="entry name" value="ENOLASE (DUF1399)"/>
    <property type="match status" value="1"/>
</dbReference>
<sequence length="263" mass="28781">MQSDINQTRGVYVMSPNQNRMAVESLDLSNIVTRLQAKEKFDETRAQAAVDMYRQFLAMVQGHPEQIMVPNEDVDAAWHHHILDTQTYARDCEGLFGQFLHHNPNFYGTDAFFAACKETQKIFAETHGDGIFIENAGSTRESPAMCGGMLKEETAMNLTAAVCNGEFKRAAMCGGMLKDDTGVDLQPAMCGGMMKEEQTLNLKSSMCGGMLKEDKESILKAAVCSGEFKRASMCGGMLKNDTGMELKPAMCGGMLKDDASPGL</sequence>
<accession>A0A6N4RDH1</accession>
<protein>
    <submittedName>
        <fullName evidence="1">Glycine-rich domain-containing protein-like</fullName>
    </submittedName>
</protein>